<name>A0ABN2JHC9_9ACTN</name>
<dbReference type="Pfam" id="PF13714">
    <property type="entry name" value="PEP_mutase"/>
    <property type="match status" value="1"/>
</dbReference>
<dbReference type="InterPro" id="IPR039556">
    <property type="entry name" value="ICL/PEPM"/>
</dbReference>
<dbReference type="SUPFAM" id="SSF51621">
    <property type="entry name" value="Phosphoenolpyruvate/pyruvate domain"/>
    <property type="match status" value="1"/>
</dbReference>
<proteinExistence type="predicted"/>
<dbReference type="InterPro" id="IPR040442">
    <property type="entry name" value="Pyrv_kinase-like_dom_sf"/>
</dbReference>
<dbReference type="EMBL" id="BAAAME010000002">
    <property type="protein sequence ID" value="GAA1727209.1"/>
    <property type="molecule type" value="Genomic_DNA"/>
</dbReference>
<dbReference type="Proteomes" id="UP001501057">
    <property type="component" value="Unassembled WGS sequence"/>
</dbReference>
<dbReference type="CDD" id="cd00377">
    <property type="entry name" value="ICL_PEPM"/>
    <property type="match status" value="1"/>
</dbReference>
<dbReference type="RefSeq" id="WP_344197356.1">
    <property type="nucleotide sequence ID" value="NZ_BAAAME010000002.1"/>
</dbReference>
<reference evidence="1 2" key="1">
    <citation type="journal article" date="2019" name="Int. J. Syst. Evol. Microbiol.">
        <title>The Global Catalogue of Microorganisms (GCM) 10K type strain sequencing project: providing services to taxonomists for standard genome sequencing and annotation.</title>
        <authorList>
            <consortium name="The Broad Institute Genomics Platform"/>
            <consortium name="The Broad Institute Genome Sequencing Center for Infectious Disease"/>
            <person name="Wu L."/>
            <person name="Ma J."/>
        </authorList>
    </citation>
    <scope>NUCLEOTIDE SEQUENCE [LARGE SCALE GENOMIC DNA]</scope>
    <source>
        <strain evidence="1 2">JCM 13518</strain>
    </source>
</reference>
<accession>A0ABN2JHC9</accession>
<dbReference type="InterPro" id="IPR015813">
    <property type="entry name" value="Pyrv/PenolPyrv_kinase-like_dom"/>
</dbReference>
<sequence length="258" mass="26771">MTDIAARAQRLLDLHTAPELLTVVNVWDAITAKIVTEVEGTKALATASHSIAAMYGYEDGENIPVDLMIEAVGRIAAATDLPVTADLEAGYGNAGETARKAIDVGIVGANLEDQVKPLAEAVAAVEAVVKAGEAAGIPFVLNARTDVVAKAGDRDHDEVIADAIERGKAFLDVGAPVVFVPGPLSEDDVEKLVGAWGPQKLTTIGYPGSIPLARQQELGVARVSYGPFSQSVALMALQELAQDIVGGGALPADFRVLN</sequence>
<comment type="caution">
    <text evidence="1">The sequence shown here is derived from an EMBL/GenBank/DDBJ whole genome shotgun (WGS) entry which is preliminary data.</text>
</comment>
<keyword evidence="2" id="KW-1185">Reference proteome</keyword>
<evidence type="ECO:0000313" key="1">
    <source>
        <dbReference type="EMBL" id="GAA1727209.1"/>
    </source>
</evidence>
<keyword evidence="1" id="KW-0456">Lyase</keyword>
<evidence type="ECO:0000313" key="2">
    <source>
        <dbReference type="Proteomes" id="UP001501057"/>
    </source>
</evidence>
<dbReference type="GO" id="GO:0016829">
    <property type="term" value="F:lyase activity"/>
    <property type="evidence" value="ECO:0007669"/>
    <property type="project" value="UniProtKB-KW"/>
</dbReference>
<protein>
    <submittedName>
        <fullName evidence="1">Isocitrate lyase/phosphoenolpyruvate mutase family protein</fullName>
    </submittedName>
</protein>
<organism evidence="1 2">
    <name type="scientific">Aeromicrobium alkaliterrae</name>
    <dbReference type="NCBI Taxonomy" id="302168"/>
    <lineage>
        <taxon>Bacteria</taxon>
        <taxon>Bacillati</taxon>
        <taxon>Actinomycetota</taxon>
        <taxon>Actinomycetes</taxon>
        <taxon>Propionibacteriales</taxon>
        <taxon>Nocardioidaceae</taxon>
        <taxon>Aeromicrobium</taxon>
    </lineage>
</organism>
<dbReference type="Gene3D" id="3.20.20.60">
    <property type="entry name" value="Phosphoenolpyruvate-binding domains"/>
    <property type="match status" value="1"/>
</dbReference>
<dbReference type="PANTHER" id="PTHR42905">
    <property type="entry name" value="PHOSPHOENOLPYRUVATE CARBOXYLASE"/>
    <property type="match status" value="1"/>
</dbReference>
<gene>
    <name evidence="1" type="ORF">GCM10009710_04840</name>
</gene>
<dbReference type="PANTHER" id="PTHR42905:SF16">
    <property type="entry name" value="CARBOXYPHOSPHONOENOLPYRUVATE PHOSPHONOMUTASE-LIKE PROTEIN (AFU_ORTHOLOGUE AFUA_5G07230)"/>
    <property type="match status" value="1"/>
</dbReference>